<keyword evidence="1" id="KW-0694">RNA-binding</keyword>
<dbReference type="PROSITE" id="PS50102">
    <property type="entry name" value="RRM"/>
    <property type="match status" value="1"/>
</dbReference>
<reference evidence="4 5" key="1">
    <citation type="journal article" date="2024" name="Front Chem Biol">
        <title>Unveiling the potential of Daldinia eschscholtzii MFLUCC 19-0629 through bioactivity and bioinformatics studies for enhanced sustainable agriculture production.</title>
        <authorList>
            <person name="Brooks S."/>
            <person name="Weaver J.A."/>
            <person name="Klomchit A."/>
            <person name="Alharthi S.A."/>
            <person name="Onlamun T."/>
            <person name="Nurani R."/>
            <person name="Vong T.K."/>
            <person name="Alberti F."/>
            <person name="Greco C."/>
        </authorList>
    </citation>
    <scope>NUCLEOTIDE SEQUENCE [LARGE SCALE GENOMIC DNA]</scope>
    <source>
        <strain evidence="4">MFLUCC 19-0629</strain>
    </source>
</reference>
<feature type="compositionally biased region" description="Basic residues" evidence="2">
    <location>
        <begin position="533"/>
        <end position="543"/>
    </location>
</feature>
<feature type="compositionally biased region" description="Basic and acidic residues" evidence="2">
    <location>
        <begin position="451"/>
        <end position="487"/>
    </location>
</feature>
<dbReference type="AlphaFoldDB" id="A0AAX6MKS8"/>
<protein>
    <recommendedName>
        <fullName evidence="3">RRM domain-containing protein</fullName>
    </recommendedName>
</protein>
<sequence length="804" mass="86980">MTERAPELLATADLTPVSPAPLHLSSPVVVPSLQDQADTLCTMDLSTSVAAMEQAEAPVQNSLPASISQDNNHSVETATSRRDSLADEIDGTGNQPGGPAVLGSEKNAHYPSPSQQNDIEDQHENVSNTLESSTSSVASDSLTNGSEAAAPAHDLSSSSRAQSVHQSAPNSSPPGAHEPQKPQEQAVINSSTGDSGVPQPPSAVPAEEVRPSNAANNELDIQSLVDKIIGNASVGDASQTAAPQSSANIPAPPQAVSLPPRPPMPQLPAQPYIHPDDSLNYQSGLSYHNANTLSTLPPPPGTYSTGAPGTALEARNNLPPPPASSLNALPAHAFPVPQFDPAYAASASAPSQSSDQQQRWEHFLQEERSYVSDAKWDRFPEGSRLFIGNLSSDRVSKKEVFDIFSKYGRLAQISLKQAYGFVQYHTLAEGQAAMDHLQGIEVRGRKIHLEFSRTQKKDSDGEKRGNRIKKENERHDSGRGRRDDYRPGRQPSPRRGSHRQQSSFDNNRGYYDDYNARARSRSPNYGRRDSSYYRRRSPSPYRRHPSEVELDIPRRYGGDIPDVQFLLLQEVERDFISWAERAFLSQGLRVQVMFLNPHFPREAVIQRQVMEGVHAVVELDYRAQQTGLISLQVFNRSGGRDNVRYDQYQDLDPNIAAQLVGRAKSQIQAHNPYSAQYPPVQYAQAPQPSYLPPPYAAQPYPTAGVPTGNPSGPLDNATLQKILGSLHNQQGGPQGHHPGQAVGGAPVDVNSVLASLGGAHNIGAAGRNPPHNAGYPPVPPSGAPGGDSSQHVQNIMAQLARYRQ</sequence>
<feature type="region of interest" description="Disordered" evidence="2">
    <location>
        <begin position="760"/>
        <end position="791"/>
    </location>
</feature>
<feature type="domain" description="RRM" evidence="3">
    <location>
        <begin position="383"/>
        <end position="454"/>
    </location>
</feature>
<evidence type="ECO:0000313" key="5">
    <source>
        <dbReference type="Proteomes" id="UP001369815"/>
    </source>
</evidence>
<dbReference type="InterPro" id="IPR000504">
    <property type="entry name" value="RRM_dom"/>
</dbReference>
<feature type="compositionally biased region" description="Low complexity" evidence="2">
    <location>
        <begin position="125"/>
        <end position="142"/>
    </location>
</feature>
<organism evidence="4 5">
    <name type="scientific">Daldinia eschscholtzii</name>
    <dbReference type="NCBI Taxonomy" id="292717"/>
    <lineage>
        <taxon>Eukaryota</taxon>
        <taxon>Fungi</taxon>
        <taxon>Dikarya</taxon>
        <taxon>Ascomycota</taxon>
        <taxon>Pezizomycotina</taxon>
        <taxon>Sordariomycetes</taxon>
        <taxon>Xylariomycetidae</taxon>
        <taxon>Xylariales</taxon>
        <taxon>Hypoxylaceae</taxon>
        <taxon>Daldinia</taxon>
    </lineage>
</organism>
<gene>
    <name evidence="4" type="ORF">Daesc_005546</name>
</gene>
<dbReference type="EMBL" id="JBANMG010000005">
    <property type="protein sequence ID" value="KAK6953245.1"/>
    <property type="molecule type" value="Genomic_DNA"/>
</dbReference>
<feature type="region of interest" description="Disordered" evidence="2">
    <location>
        <begin position="451"/>
        <end position="546"/>
    </location>
</feature>
<feature type="compositionally biased region" description="Pro residues" evidence="2">
    <location>
        <begin position="259"/>
        <end position="268"/>
    </location>
</feature>
<evidence type="ECO:0000313" key="4">
    <source>
        <dbReference type="EMBL" id="KAK6953245.1"/>
    </source>
</evidence>
<dbReference type="InterPro" id="IPR012677">
    <property type="entry name" value="Nucleotide-bd_a/b_plait_sf"/>
</dbReference>
<comment type="caution">
    <text evidence="4">The sequence shown here is derived from an EMBL/GenBank/DDBJ whole genome shotgun (WGS) entry which is preliminary data.</text>
</comment>
<feature type="compositionally biased region" description="Low complexity" evidence="2">
    <location>
        <begin position="488"/>
        <end position="503"/>
    </location>
</feature>
<proteinExistence type="predicted"/>
<dbReference type="Pfam" id="PF00076">
    <property type="entry name" value="RRM_1"/>
    <property type="match status" value="1"/>
</dbReference>
<dbReference type="GO" id="GO:0003723">
    <property type="term" value="F:RNA binding"/>
    <property type="evidence" value="ECO:0007669"/>
    <property type="project" value="UniProtKB-UniRule"/>
</dbReference>
<keyword evidence="5" id="KW-1185">Reference proteome</keyword>
<dbReference type="Proteomes" id="UP001369815">
    <property type="component" value="Unassembled WGS sequence"/>
</dbReference>
<feature type="compositionally biased region" description="Polar residues" evidence="2">
    <location>
        <begin position="182"/>
        <end position="194"/>
    </location>
</feature>
<dbReference type="Gene3D" id="3.30.70.330">
    <property type="match status" value="1"/>
</dbReference>
<name>A0AAX6MKS8_9PEZI</name>
<evidence type="ECO:0000256" key="1">
    <source>
        <dbReference type="PROSITE-ProRule" id="PRU00176"/>
    </source>
</evidence>
<accession>A0AAX6MKS8</accession>
<dbReference type="SMART" id="SM00360">
    <property type="entry name" value="RRM"/>
    <property type="match status" value="1"/>
</dbReference>
<dbReference type="PANTHER" id="PTHR23295">
    <property type="entry name" value="NUCLEAR RECEPTOR COACTIVATOR 5-RELATED"/>
    <property type="match status" value="1"/>
</dbReference>
<feature type="compositionally biased region" description="Polar residues" evidence="2">
    <location>
        <begin position="63"/>
        <end position="78"/>
    </location>
</feature>
<dbReference type="InterPro" id="IPR035979">
    <property type="entry name" value="RBD_domain_sf"/>
</dbReference>
<feature type="compositionally biased region" description="Polar residues" evidence="2">
    <location>
        <begin position="279"/>
        <end position="295"/>
    </location>
</feature>
<dbReference type="InterPro" id="IPR052600">
    <property type="entry name" value="Nuc_rcpt_coact/corep"/>
</dbReference>
<feature type="region of interest" description="Disordered" evidence="2">
    <location>
        <begin position="63"/>
        <end position="218"/>
    </location>
</feature>
<feature type="region of interest" description="Disordered" evidence="2">
    <location>
        <begin position="235"/>
        <end position="326"/>
    </location>
</feature>
<evidence type="ECO:0000259" key="3">
    <source>
        <dbReference type="PROSITE" id="PS50102"/>
    </source>
</evidence>
<dbReference type="PANTHER" id="PTHR23295:SF6">
    <property type="entry name" value="NEOSIN, ISOFORM A"/>
    <property type="match status" value="1"/>
</dbReference>
<evidence type="ECO:0000256" key="2">
    <source>
        <dbReference type="SAM" id="MobiDB-lite"/>
    </source>
</evidence>
<feature type="region of interest" description="Disordered" evidence="2">
    <location>
        <begin position="1"/>
        <end position="20"/>
    </location>
</feature>
<feature type="compositionally biased region" description="Low complexity" evidence="2">
    <location>
        <begin position="156"/>
        <end position="168"/>
    </location>
</feature>
<feature type="compositionally biased region" description="Polar residues" evidence="2">
    <location>
        <begin position="236"/>
        <end position="248"/>
    </location>
</feature>
<dbReference type="SUPFAM" id="SSF54928">
    <property type="entry name" value="RNA-binding domain, RBD"/>
    <property type="match status" value="1"/>
</dbReference>